<dbReference type="Pfam" id="PF09851">
    <property type="entry name" value="SHOCT"/>
    <property type="match status" value="1"/>
</dbReference>
<feature type="compositionally biased region" description="Low complexity" evidence="1">
    <location>
        <begin position="107"/>
        <end position="116"/>
    </location>
</feature>
<evidence type="ECO:0000313" key="3">
    <source>
        <dbReference type="EMBL" id="MBH0238038.1"/>
    </source>
</evidence>
<dbReference type="EMBL" id="JADZLT010000049">
    <property type="protein sequence ID" value="MBH0238038.1"/>
    <property type="molecule type" value="Genomic_DNA"/>
</dbReference>
<organism evidence="3 4">
    <name type="scientific">Methylobrevis albus</name>
    <dbReference type="NCBI Taxonomy" id="2793297"/>
    <lineage>
        <taxon>Bacteria</taxon>
        <taxon>Pseudomonadati</taxon>
        <taxon>Pseudomonadota</taxon>
        <taxon>Alphaproteobacteria</taxon>
        <taxon>Hyphomicrobiales</taxon>
        <taxon>Pleomorphomonadaceae</taxon>
        <taxon>Methylobrevis</taxon>
    </lineage>
</organism>
<dbReference type="InterPro" id="IPR018649">
    <property type="entry name" value="SHOCT"/>
</dbReference>
<feature type="compositionally biased region" description="Low complexity" evidence="1">
    <location>
        <begin position="196"/>
        <end position="209"/>
    </location>
</feature>
<gene>
    <name evidence="3" type="ORF">I5731_09420</name>
</gene>
<dbReference type="RefSeq" id="WP_197311085.1">
    <property type="nucleotide sequence ID" value="NZ_JADZLT010000049.1"/>
</dbReference>
<feature type="domain" description="SHOCT" evidence="2">
    <location>
        <begin position="272"/>
        <end position="297"/>
    </location>
</feature>
<feature type="region of interest" description="Disordered" evidence="1">
    <location>
        <begin position="164"/>
        <end position="245"/>
    </location>
</feature>
<dbReference type="Proteomes" id="UP000631694">
    <property type="component" value="Unassembled WGS sequence"/>
</dbReference>
<evidence type="ECO:0000313" key="4">
    <source>
        <dbReference type="Proteomes" id="UP000631694"/>
    </source>
</evidence>
<evidence type="ECO:0000256" key="1">
    <source>
        <dbReference type="SAM" id="MobiDB-lite"/>
    </source>
</evidence>
<feature type="compositionally biased region" description="Polar residues" evidence="1">
    <location>
        <begin position="165"/>
        <end position="182"/>
    </location>
</feature>
<accession>A0A931I2D9</accession>
<sequence>MTTASPLSQEARHRIEEIAGRHGFSADAASTLLVAMQAGGGQMAQFSHPEFGGMGQWSRGGMLMIGDMFNNGLRNRVGSLADELAAALADNGSPFARSLESGGQGSSFGAFAGSPGWPADLGQPSSSGSQNGMRYAVFPDTRRLAIDDGSGVIVYDTGDHLIGGVSQQQGSGRDLSFQSQHGTVRASDLRRVDAEPQNSSQNPSQYQQQGGTSDYLDRDEIPGETTETFGGDAWQDSISSPPAGAAVIIPADAPSPTPRVATPVAGDPLDLIERLAALRDRGVLSDEEFAEKKRELLSRL</sequence>
<proteinExistence type="predicted"/>
<name>A0A931I2D9_9HYPH</name>
<feature type="region of interest" description="Disordered" evidence="1">
    <location>
        <begin position="107"/>
        <end position="133"/>
    </location>
</feature>
<reference evidence="3" key="1">
    <citation type="submission" date="2020-12" db="EMBL/GenBank/DDBJ databases">
        <title>Methylobrevis albus sp. nov., isolated from fresh water lack sediment.</title>
        <authorList>
            <person name="Zou Q."/>
        </authorList>
    </citation>
    <scope>NUCLEOTIDE SEQUENCE</scope>
    <source>
        <strain evidence="3">L22</strain>
    </source>
</reference>
<keyword evidence="4" id="KW-1185">Reference proteome</keyword>
<evidence type="ECO:0000259" key="2">
    <source>
        <dbReference type="Pfam" id="PF09851"/>
    </source>
</evidence>
<dbReference type="AlphaFoldDB" id="A0A931I2D9"/>
<protein>
    <submittedName>
        <fullName evidence="3">SHOCT domain-containing protein</fullName>
    </submittedName>
</protein>
<comment type="caution">
    <text evidence="3">The sequence shown here is derived from an EMBL/GenBank/DDBJ whole genome shotgun (WGS) entry which is preliminary data.</text>
</comment>
<feature type="compositionally biased region" description="Polar residues" evidence="1">
    <location>
        <begin position="123"/>
        <end position="132"/>
    </location>
</feature>